<feature type="compositionally biased region" description="Polar residues" evidence="1">
    <location>
        <begin position="32"/>
        <end position="66"/>
    </location>
</feature>
<accession>A0A4Q4TQE9</accession>
<feature type="compositionally biased region" description="Polar residues" evidence="1">
    <location>
        <begin position="185"/>
        <end position="202"/>
    </location>
</feature>
<gene>
    <name evidence="2" type="ORF">DL764_001240</name>
</gene>
<sequence length="339" mass="36397">MFGKGDLNAARQLQEEFSQSQRPSRRGRAGMQQASGRRSTRNTQQIRTGRGTSTLSRSQSSYQAHSRGNHGVQVGRATASSSSRNASLQTGNPSGHRQAQFTEGNHPQGWWGALATSPSVGRDPTSDERLSQHSNMPRHTTLATVNTSGPSIALQTPLSDVTNRRSPAKRSASGGKGEDTKRPRTVTTVSGQQPAQMPQPTRVQQQIQITMQPEDDDLMDFSETYQSGNQVTATQTVNAVPTPSTAAFAVLQGIHPMPSDSGNYQEDVSMEDAGPSPATNNPRPVRDLAHSRWNTGNETPVDRSGRSERGRQEATASAGRTVASGISRGRGLGNSRWAS</sequence>
<organism evidence="2 3">
    <name type="scientific">Monosporascus ibericus</name>
    <dbReference type="NCBI Taxonomy" id="155417"/>
    <lineage>
        <taxon>Eukaryota</taxon>
        <taxon>Fungi</taxon>
        <taxon>Dikarya</taxon>
        <taxon>Ascomycota</taxon>
        <taxon>Pezizomycotina</taxon>
        <taxon>Sordariomycetes</taxon>
        <taxon>Xylariomycetidae</taxon>
        <taxon>Xylariales</taxon>
        <taxon>Xylariales incertae sedis</taxon>
        <taxon>Monosporascus</taxon>
    </lineage>
</organism>
<protein>
    <submittedName>
        <fullName evidence="2">Uncharacterized protein</fullName>
    </submittedName>
</protein>
<dbReference type="AlphaFoldDB" id="A0A4Q4TQE9"/>
<feature type="compositionally biased region" description="Basic and acidic residues" evidence="1">
    <location>
        <begin position="300"/>
        <end position="312"/>
    </location>
</feature>
<evidence type="ECO:0000313" key="2">
    <source>
        <dbReference type="EMBL" id="RYP09555.1"/>
    </source>
</evidence>
<feature type="region of interest" description="Disordered" evidence="1">
    <location>
        <begin position="254"/>
        <end position="339"/>
    </location>
</feature>
<reference evidence="2 3" key="1">
    <citation type="submission" date="2018-06" db="EMBL/GenBank/DDBJ databases">
        <title>Complete Genomes of Monosporascus.</title>
        <authorList>
            <person name="Robinson A.J."/>
            <person name="Natvig D.O."/>
        </authorList>
    </citation>
    <scope>NUCLEOTIDE SEQUENCE [LARGE SCALE GENOMIC DNA]</scope>
    <source>
        <strain evidence="2 3">CBS 110550</strain>
    </source>
</reference>
<dbReference type="Proteomes" id="UP000293360">
    <property type="component" value="Unassembled WGS sequence"/>
</dbReference>
<proteinExistence type="predicted"/>
<keyword evidence="3" id="KW-1185">Reference proteome</keyword>
<feature type="compositionally biased region" description="Polar residues" evidence="1">
    <location>
        <begin position="132"/>
        <end position="165"/>
    </location>
</feature>
<feature type="region of interest" description="Disordered" evidence="1">
    <location>
        <begin position="1"/>
        <end position="202"/>
    </location>
</feature>
<name>A0A4Q4TQE9_9PEZI</name>
<comment type="caution">
    <text evidence="2">The sequence shown here is derived from an EMBL/GenBank/DDBJ whole genome shotgun (WGS) entry which is preliminary data.</text>
</comment>
<evidence type="ECO:0000256" key="1">
    <source>
        <dbReference type="SAM" id="MobiDB-lite"/>
    </source>
</evidence>
<dbReference type="OrthoDB" id="4704349at2759"/>
<feature type="compositionally biased region" description="Polar residues" evidence="1">
    <location>
        <begin position="88"/>
        <end position="105"/>
    </location>
</feature>
<dbReference type="EMBL" id="QJNU01000034">
    <property type="protein sequence ID" value="RYP09555.1"/>
    <property type="molecule type" value="Genomic_DNA"/>
</dbReference>
<feature type="compositionally biased region" description="Low complexity" evidence="1">
    <location>
        <begin position="76"/>
        <end position="87"/>
    </location>
</feature>
<evidence type="ECO:0000313" key="3">
    <source>
        <dbReference type="Proteomes" id="UP000293360"/>
    </source>
</evidence>